<dbReference type="AlphaFoldDB" id="A0A1N7SM15"/>
<protein>
    <submittedName>
        <fullName evidence="1">Uncharacterized protein</fullName>
    </submittedName>
</protein>
<sequence>MHGISRTASFSRKKRNLSGERWPRLFGQWFRDLKWKAPVVTLPFQSQAASRSKLHPAPSLPG</sequence>
<gene>
    <name evidence="1" type="ORF">BN2475_910003</name>
</gene>
<proteinExistence type="predicted"/>
<dbReference type="EMBL" id="CYGX02000091">
    <property type="protein sequence ID" value="SIT48019.1"/>
    <property type="molecule type" value="Genomic_DNA"/>
</dbReference>
<keyword evidence="2" id="KW-1185">Reference proteome</keyword>
<evidence type="ECO:0000313" key="2">
    <source>
        <dbReference type="Proteomes" id="UP000187012"/>
    </source>
</evidence>
<reference evidence="1 2" key="1">
    <citation type="submission" date="2016-12" db="EMBL/GenBank/DDBJ databases">
        <authorList>
            <person name="Song W.-J."/>
            <person name="Kurnit D.M."/>
        </authorList>
    </citation>
    <scope>NUCLEOTIDE SEQUENCE [LARGE SCALE GENOMIC DNA]</scope>
    <source>
        <strain evidence="1 2">STM7296</strain>
    </source>
</reference>
<dbReference type="Proteomes" id="UP000187012">
    <property type="component" value="Unassembled WGS sequence"/>
</dbReference>
<accession>A0A1N7SM15</accession>
<evidence type="ECO:0000313" key="1">
    <source>
        <dbReference type="EMBL" id="SIT48019.1"/>
    </source>
</evidence>
<organism evidence="1 2">
    <name type="scientific">Paraburkholderia ribeironis</name>
    <dbReference type="NCBI Taxonomy" id="1247936"/>
    <lineage>
        <taxon>Bacteria</taxon>
        <taxon>Pseudomonadati</taxon>
        <taxon>Pseudomonadota</taxon>
        <taxon>Betaproteobacteria</taxon>
        <taxon>Burkholderiales</taxon>
        <taxon>Burkholderiaceae</taxon>
        <taxon>Paraburkholderia</taxon>
    </lineage>
</organism>
<name>A0A1N7SM15_9BURK</name>